<dbReference type="Gene3D" id="3.30.565.10">
    <property type="entry name" value="Histidine kinase-like ATPase, C-terminal domain"/>
    <property type="match status" value="1"/>
</dbReference>
<dbReference type="InterPro" id="IPR003594">
    <property type="entry name" value="HATPase_dom"/>
</dbReference>
<feature type="transmembrane region" description="Helical" evidence="2">
    <location>
        <begin position="45"/>
        <end position="62"/>
    </location>
</feature>
<dbReference type="EMBL" id="BAABBX010000010">
    <property type="protein sequence ID" value="GAA4187975.1"/>
    <property type="molecule type" value="Genomic_DNA"/>
</dbReference>
<keyword evidence="2" id="KW-0812">Transmembrane</keyword>
<dbReference type="SUPFAM" id="SSF55874">
    <property type="entry name" value="ATPase domain of HSP90 chaperone/DNA topoisomerase II/histidine kinase"/>
    <property type="match status" value="1"/>
</dbReference>
<keyword evidence="2" id="KW-0472">Membrane</keyword>
<feature type="transmembrane region" description="Helical" evidence="2">
    <location>
        <begin position="178"/>
        <end position="198"/>
    </location>
</feature>
<dbReference type="InterPro" id="IPR036890">
    <property type="entry name" value="HATPase_C_sf"/>
</dbReference>
<reference evidence="5" key="1">
    <citation type="journal article" date="2019" name="Int. J. Syst. Evol. Microbiol.">
        <title>The Global Catalogue of Microorganisms (GCM) 10K type strain sequencing project: providing services to taxonomists for standard genome sequencing and annotation.</title>
        <authorList>
            <consortium name="The Broad Institute Genomics Platform"/>
            <consortium name="The Broad Institute Genome Sequencing Center for Infectious Disease"/>
            <person name="Wu L."/>
            <person name="Ma J."/>
        </authorList>
    </citation>
    <scope>NUCLEOTIDE SEQUENCE [LARGE SCALE GENOMIC DNA]</scope>
    <source>
        <strain evidence="5">JCM 17593</strain>
    </source>
</reference>
<proteinExistence type="predicted"/>
<evidence type="ECO:0000313" key="4">
    <source>
        <dbReference type="EMBL" id="GAA4187975.1"/>
    </source>
</evidence>
<feature type="compositionally biased region" description="Pro residues" evidence="1">
    <location>
        <begin position="17"/>
        <end position="30"/>
    </location>
</feature>
<feature type="transmembrane region" description="Helical" evidence="2">
    <location>
        <begin position="145"/>
        <end position="166"/>
    </location>
</feature>
<accession>A0ABP8AQM6</accession>
<evidence type="ECO:0000313" key="5">
    <source>
        <dbReference type="Proteomes" id="UP001500213"/>
    </source>
</evidence>
<comment type="caution">
    <text evidence="4">The sequence shown here is derived from an EMBL/GenBank/DDBJ whole genome shotgun (WGS) entry which is preliminary data.</text>
</comment>
<feature type="transmembrane region" description="Helical" evidence="2">
    <location>
        <begin position="74"/>
        <end position="92"/>
    </location>
</feature>
<sequence>MTGADAPHGPAPALGFEPPPAPSPLPPAPRSPLTQARIETMVSRAIVLFGVVFGVLVIPTLVSQQQRVHQPLGWIQAIALCVCLLWAVAGAISQRGVGAATTAFAGVYLIVLALWPLTAEGTDVDGTPWLWTLCTVASAYAAVRLPLWVAAVYALAAPALFGLILWSVTDGRQWDIALLDALYAAIVGSVILTIAWMLRTAAGVVDTAQRAALDGYERGLREHLGEAERVEVDALVHDSVLTTLLAAANARTPEAKRLAARMAADALGHLSSTKPAPSAAPEGLTDASSLAAGIRAAAASIPHAPRFHSYGELAVALPVSVAEALHAATVQAMLNSSQHAGGAEVARSVTFIGLGAAGADGLRIQIVDNGAGFDLADVAPRRLGLATSIVQRVEVAGGAARVDSARGRGTTITLTWPAGDRPRTRAAGPEEAAT</sequence>
<feature type="region of interest" description="Disordered" evidence="1">
    <location>
        <begin position="1"/>
        <end position="30"/>
    </location>
</feature>
<evidence type="ECO:0000259" key="3">
    <source>
        <dbReference type="Pfam" id="PF02518"/>
    </source>
</evidence>
<dbReference type="Proteomes" id="UP001500213">
    <property type="component" value="Unassembled WGS sequence"/>
</dbReference>
<feature type="transmembrane region" description="Helical" evidence="2">
    <location>
        <begin position="99"/>
        <end position="118"/>
    </location>
</feature>
<keyword evidence="2" id="KW-1133">Transmembrane helix</keyword>
<protein>
    <recommendedName>
        <fullName evidence="3">Histidine kinase/HSP90-like ATPase domain-containing protein</fullName>
    </recommendedName>
</protein>
<feature type="domain" description="Histidine kinase/HSP90-like ATPase" evidence="3">
    <location>
        <begin position="323"/>
        <end position="418"/>
    </location>
</feature>
<dbReference type="Pfam" id="PF02518">
    <property type="entry name" value="HATPase_c"/>
    <property type="match status" value="1"/>
</dbReference>
<name>A0ABP8AQM6_9MICO</name>
<organism evidence="4 5">
    <name type="scientific">Gryllotalpicola kribbensis</name>
    <dbReference type="NCBI Taxonomy" id="993084"/>
    <lineage>
        <taxon>Bacteria</taxon>
        <taxon>Bacillati</taxon>
        <taxon>Actinomycetota</taxon>
        <taxon>Actinomycetes</taxon>
        <taxon>Micrococcales</taxon>
        <taxon>Microbacteriaceae</taxon>
        <taxon>Gryllotalpicola</taxon>
    </lineage>
</organism>
<evidence type="ECO:0000256" key="1">
    <source>
        <dbReference type="SAM" id="MobiDB-lite"/>
    </source>
</evidence>
<dbReference type="RefSeq" id="WP_344775184.1">
    <property type="nucleotide sequence ID" value="NZ_BAABBX010000010.1"/>
</dbReference>
<evidence type="ECO:0000256" key="2">
    <source>
        <dbReference type="SAM" id="Phobius"/>
    </source>
</evidence>
<keyword evidence="5" id="KW-1185">Reference proteome</keyword>
<gene>
    <name evidence="4" type="ORF">GCM10022288_13700</name>
</gene>